<sequence>MLNVLTKFGKVIVLLTVLIVLNPHRAVLIPFSLLAAFGSFLAGKLEDLCQWTADKVDFAKDKFWLFGKPINKKLDEEMAELNRMVAEVDKKLKADR</sequence>
<name>A0A0K1YAZ2_9CAUD</name>
<dbReference type="GeneID" id="26523383"/>
<keyword evidence="2" id="KW-1185">Reference proteome</keyword>
<dbReference type="KEGG" id="vg:26523383"/>
<accession>A0A0K1YAZ2</accession>
<proteinExistence type="predicted"/>
<evidence type="ECO:0000313" key="2">
    <source>
        <dbReference type="Proteomes" id="UP000202736"/>
    </source>
</evidence>
<organism evidence="1 2">
    <name type="scientific">Cronobacter phage PBES 02</name>
    <dbReference type="NCBI Taxonomy" id="1684115"/>
    <lineage>
        <taxon>Viruses</taxon>
        <taxon>Duplodnaviria</taxon>
        <taxon>Heunggongvirae</taxon>
        <taxon>Uroviricota</taxon>
        <taxon>Caudoviricetes</taxon>
        <taxon>Vequintavirinae</taxon>
        <taxon>Certrevirus</taxon>
        <taxon>Certrevirus PBES02</taxon>
    </lineage>
</organism>
<protein>
    <submittedName>
        <fullName evidence="1">Uncharacterized protein</fullName>
    </submittedName>
</protein>
<evidence type="ECO:0000313" key="1">
    <source>
        <dbReference type="EMBL" id="AKY04053.1"/>
    </source>
</evidence>
<dbReference type="Proteomes" id="UP000202736">
    <property type="component" value="Segment"/>
</dbReference>
<gene>
    <name evidence="1" type="ORF">ADU18_0153</name>
</gene>
<dbReference type="RefSeq" id="YP_009189014.1">
    <property type="nucleotide sequence ID" value="NC_028672.1"/>
</dbReference>
<reference evidence="1 2" key="1">
    <citation type="submission" date="2015-07" db="EMBL/GenBank/DDBJ databases">
        <title>Complete genome of Cronobacter phage PBES 02.</title>
        <authorList>
            <person name="Myung H."/>
        </authorList>
    </citation>
    <scope>NUCLEOTIDE SEQUENCE [LARGE SCALE GENOMIC DNA]</scope>
</reference>
<dbReference type="EMBL" id="KT353109">
    <property type="protein sequence ID" value="AKY04053.1"/>
    <property type="molecule type" value="Genomic_DNA"/>
</dbReference>